<sequence>MIRLSVAACFALLSSSDAKFLRWGECLELTEPCGNSTANFVVGLEYNLNDPTDLITVVDLNESIMIQCRAGHLEPTDSSHCPDDNDSLLGQLILLGIPSLFLGFALVFFGCRRHPNVQFWVMLVAFWTADLGAGLATGMYAQMFYPTGATTDRIFLRDSLAHSVFVDQLGVAFIFELLSWDWPMQLLKQLLAMSCWPCHIRRTVQGGVFLVVACVLGTSMMYMAVDAAYRPASIVVVGHHPLILGFVNFALDLPWKFLERRVKEFVEARCWPENRYEHLEHETHWLVDELADPLPDQFVADCRYASCLVSV</sequence>
<evidence type="ECO:0000313" key="3">
    <source>
        <dbReference type="EMBL" id="CAE7352653.1"/>
    </source>
</evidence>
<reference evidence="3" key="1">
    <citation type="submission" date="2021-02" db="EMBL/GenBank/DDBJ databases">
        <authorList>
            <person name="Dougan E. K."/>
            <person name="Rhodes N."/>
            <person name="Thang M."/>
            <person name="Chan C."/>
        </authorList>
    </citation>
    <scope>NUCLEOTIDE SEQUENCE</scope>
</reference>
<accession>A0A812PIJ5</accession>
<organism evidence="3 4">
    <name type="scientific">Symbiodinium natans</name>
    <dbReference type="NCBI Taxonomy" id="878477"/>
    <lineage>
        <taxon>Eukaryota</taxon>
        <taxon>Sar</taxon>
        <taxon>Alveolata</taxon>
        <taxon>Dinophyceae</taxon>
        <taxon>Suessiales</taxon>
        <taxon>Symbiodiniaceae</taxon>
        <taxon>Symbiodinium</taxon>
    </lineage>
</organism>
<gene>
    <name evidence="3" type="ORF">SNAT2548_LOCUS18619</name>
</gene>
<keyword evidence="1" id="KW-1133">Transmembrane helix</keyword>
<keyword evidence="1" id="KW-0812">Transmembrane</keyword>
<feature type="transmembrane region" description="Helical" evidence="1">
    <location>
        <begin position="203"/>
        <end position="225"/>
    </location>
</feature>
<feature type="transmembrane region" description="Helical" evidence="1">
    <location>
        <begin position="160"/>
        <end position="182"/>
    </location>
</feature>
<feature type="transmembrane region" description="Helical" evidence="1">
    <location>
        <begin position="120"/>
        <end position="140"/>
    </location>
</feature>
<evidence type="ECO:0000313" key="4">
    <source>
        <dbReference type="Proteomes" id="UP000604046"/>
    </source>
</evidence>
<dbReference type="OrthoDB" id="410938at2759"/>
<keyword evidence="1" id="KW-0472">Membrane</keyword>
<dbReference type="Proteomes" id="UP000604046">
    <property type="component" value="Unassembled WGS sequence"/>
</dbReference>
<feature type="transmembrane region" description="Helical" evidence="1">
    <location>
        <begin position="231"/>
        <end position="251"/>
    </location>
</feature>
<dbReference type="EMBL" id="CAJNDS010002151">
    <property type="protein sequence ID" value="CAE7352653.1"/>
    <property type="molecule type" value="Genomic_DNA"/>
</dbReference>
<protein>
    <submittedName>
        <fullName evidence="3">Uncharacterized protein</fullName>
    </submittedName>
</protein>
<feature type="transmembrane region" description="Helical" evidence="1">
    <location>
        <begin position="88"/>
        <end position="108"/>
    </location>
</feature>
<evidence type="ECO:0000256" key="2">
    <source>
        <dbReference type="SAM" id="SignalP"/>
    </source>
</evidence>
<dbReference type="AlphaFoldDB" id="A0A812PIJ5"/>
<name>A0A812PIJ5_9DINO</name>
<keyword evidence="4" id="KW-1185">Reference proteome</keyword>
<proteinExistence type="predicted"/>
<feature type="chain" id="PRO_5032847283" evidence="2">
    <location>
        <begin position="19"/>
        <end position="311"/>
    </location>
</feature>
<comment type="caution">
    <text evidence="3">The sequence shown here is derived from an EMBL/GenBank/DDBJ whole genome shotgun (WGS) entry which is preliminary data.</text>
</comment>
<feature type="signal peptide" evidence="2">
    <location>
        <begin position="1"/>
        <end position="18"/>
    </location>
</feature>
<keyword evidence="2" id="KW-0732">Signal</keyword>
<evidence type="ECO:0000256" key="1">
    <source>
        <dbReference type="SAM" id="Phobius"/>
    </source>
</evidence>